<name>A0A0F7ZFW2_9HYPO</name>
<evidence type="ECO:0000313" key="3">
    <source>
        <dbReference type="Proteomes" id="UP000054481"/>
    </source>
</evidence>
<dbReference type="AlphaFoldDB" id="A0A0F7ZFW2"/>
<gene>
    <name evidence="2" type="ORF">HIM_10764</name>
</gene>
<dbReference type="Proteomes" id="UP000054481">
    <property type="component" value="Unassembled WGS sequence"/>
</dbReference>
<feature type="region of interest" description="Disordered" evidence="1">
    <location>
        <begin position="1"/>
        <end position="96"/>
    </location>
</feature>
<evidence type="ECO:0000313" key="2">
    <source>
        <dbReference type="EMBL" id="KJZ69836.1"/>
    </source>
</evidence>
<keyword evidence="3" id="KW-1185">Reference proteome</keyword>
<sequence length="226" mass="24684">MGNNRNSKNRKAADAPVRRSGRSRRPAETEQHDTPENAGQKPVKARKPAANKEKTNTRQTKNVNAQLSTAASNPIDTTTADGTENIYDVSDDNASDEDMDGVVQGSTMPRLPTLSKHAYGYKSILSLDTVETTGAWFKEPNNQEFFDFSFWKPDTPPEPPSEKQKFELAKSWGKCSYPPGVLVAYQWEPTVTAVDPLAKYLGLKNAKYLAAFADAAGAQIGASFGP</sequence>
<organism evidence="2 3">
    <name type="scientific">Hirsutella minnesotensis 3608</name>
    <dbReference type="NCBI Taxonomy" id="1043627"/>
    <lineage>
        <taxon>Eukaryota</taxon>
        <taxon>Fungi</taxon>
        <taxon>Dikarya</taxon>
        <taxon>Ascomycota</taxon>
        <taxon>Pezizomycotina</taxon>
        <taxon>Sordariomycetes</taxon>
        <taxon>Hypocreomycetidae</taxon>
        <taxon>Hypocreales</taxon>
        <taxon>Ophiocordycipitaceae</taxon>
        <taxon>Hirsutella</taxon>
    </lineage>
</organism>
<reference evidence="2 3" key="1">
    <citation type="journal article" date="2014" name="Genome Biol. Evol.">
        <title>Comparative genomics and transcriptomics analyses reveal divergent lifestyle features of nematode endoparasitic fungus Hirsutella minnesotensis.</title>
        <authorList>
            <person name="Lai Y."/>
            <person name="Liu K."/>
            <person name="Zhang X."/>
            <person name="Zhang X."/>
            <person name="Li K."/>
            <person name="Wang N."/>
            <person name="Shu C."/>
            <person name="Wu Y."/>
            <person name="Wang C."/>
            <person name="Bushley K.E."/>
            <person name="Xiang M."/>
            <person name="Liu X."/>
        </authorList>
    </citation>
    <scope>NUCLEOTIDE SEQUENCE [LARGE SCALE GENOMIC DNA]</scope>
    <source>
        <strain evidence="2 3">3608</strain>
    </source>
</reference>
<protein>
    <submittedName>
        <fullName evidence="2">Uncharacterized protein</fullName>
    </submittedName>
</protein>
<dbReference type="EMBL" id="KQ030673">
    <property type="protein sequence ID" value="KJZ69836.1"/>
    <property type="molecule type" value="Genomic_DNA"/>
</dbReference>
<feature type="compositionally biased region" description="Basic and acidic residues" evidence="1">
    <location>
        <begin position="25"/>
        <end position="35"/>
    </location>
</feature>
<accession>A0A0F7ZFW2</accession>
<feature type="compositionally biased region" description="Polar residues" evidence="1">
    <location>
        <begin position="57"/>
        <end position="82"/>
    </location>
</feature>
<evidence type="ECO:0000256" key="1">
    <source>
        <dbReference type="SAM" id="MobiDB-lite"/>
    </source>
</evidence>
<proteinExistence type="predicted"/>